<keyword evidence="1" id="KW-0812">Transmembrane</keyword>
<reference evidence="2" key="1">
    <citation type="submission" date="2023-08" db="EMBL/GenBank/DDBJ databases">
        <title>Comparative genomics and taxonomic characterization of three novel marine species of genus Marivirga.</title>
        <authorList>
            <person name="Muhammad N."/>
            <person name="Kim S.-G."/>
        </authorList>
    </citation>
    <scope>NUCLEOTIDE SEQUENCE</scope>
    <source>
        <strain evidence="2">BKB1-2</strain>
    </source>
</reference>
<feature type="transmembrane region" description="Helical" evidence="1">
    <location>
        <begin position="74"/>
        <end position="93"/>
    </location>
</feature>
<gene>
    <name evidence="2" type="ORF">QYS47_02550</name>
</gene>
<accession>A0AA49JAC3</accession>
<dbReference type="GO" id="GO:0005886">
    <property type="term" value="C:plasma membrane"/>
    <property type="evidence" value="ECO:0007669"/>
    <property type="project" value="TreeGrafter"/>
</dbReference>
<sequence length="150" mass="16310">MQKSNLILMMLVFLAGAILPIQAGFNIQIGKAVQQPVFAAFASFLIGTTALFLYLLAVRFNFSSISATQTVSPLFWTAGILGAFYVASVIIIAPRLGTALTFSLIVGGQMIISLILDHFGLLGFSIKEINWQRILGVIFLVLGVLLIRKY</sequence>
<evidence type="ECO:0000313" key="2">
    <source>
        <dbReference type="EMBL" id="WKK81260.2"/>
    </source>
</evidence>
<feature type="transmembrane region" description="Helical" evidence="1">
    <location>
        <begin position="130"/>
        <end position="147"/>
    </location>
</feature>
<keyword evidence="1" id="KW-1133">Transmembrane helix</keyword>
<feature type="transmembrane region" description="Helical" evidence="1">
    <location>
        <begin position="6"/>
        <end position="25"/>
    </location>
</feature>
<dbReference type="RefSeq" id="WP_322348302.1">
    <property type="nucleotide sequence ID" value="NZ_CP129968.2"/>
</dbReference>
<proteinExistence type="predicted"/>
<keyword evidence="1" id="KW-0472">Membrane</keyword>
<dbReference type="EMBL" id="CP129968">
    <property type="protein sequence ID" value="WKK81260.2"/>
    <property type="molecule type" value="Genomic_DNA"/>
</dbReference>
<dbReference type="PANTHER" id="PTHR34821">
    <property type="entry name" value="INNER MEMBRANE PROTEIN YDCZ"/>
    <property type="match status" value="1"/>
</dbReference>
<dbReference type="AlphaFoldDB" id="A0AA49JAC3"/>
<dbReference type="Proteomes" id="UP001232019">
    <property type="component" value="Chromosome"/>
</dbReference>
<dbReference type="Pfam" id="PF04657">
    <property type="entry name" value="DMT_YdcZ"/>
    <property type="match status" value="1"/>
</dbReference>
<organism evidence="2">
    <name type="scientific">Marivirga arenosa</name>
    <dbReference type="NCBI Taxonomy" id="3059076"/>
    <lineage>
        <taxon>Bacteria</taxon>
        <taxon>Pseudomonadati</taxon>
        <taxon>Bacteroidota</taxon>
        <taxon>Cytophagia</taxon>
        <taxon>Cytophagales</taxon>
        <taxon>Marivirgaceae</taxon>
        <taxon>Marivirga</taxon>
    </lineage>
</organism>
<dbReference type="InterPro" id="IPR006750">
    <property type="entry name" value="YdcZ"/>
</dbReference>
<protein>
    <submittedName>
        <fullName evidence="2">DMT family transporter</fullName>
    </submittedName>
</protein>
<feature type="transmembrane region" description="Helical" evidence="1">
    <location>
        <begin position="37"/>
        <end position="62"/>
    </location>
</feature>
<feature type="transmembrane region" description="Helical" evidence="1">
    <location>
        <begin position="100"/>
        <end position="124"/>
    </location>
</feature>
<dbReference type="KEGG" id="marp:QYS47_02550"/>
<evidence type="ECO:0000256" key="1">
    <source>
        <dbReference type="SAM" id="Phobius"/>
    </source>
</evidence>
<name>A0AA49JAC3_9BACT</name>
<dbReference type="PANTHER" id="PTHR34821:SF2">
    <property type="entry name" value="INNER MEMBRANE PROTEIN YDCZ"/>
    <property type="match status" value="1"/>
</dbReference>